<comment type="caution">
    <text evidence="1">The sequence shown here is derived from an EMBL/GenBank/DDBJ whole genome shotgun (WGS) entry which is preliminary data.</text>
</comment>
<evidence type="ECO:0000313" key="1">
    <source>
        <dbReference type="EMBL" id="OUC76424.1"/>
    </source>
</evidence>
<dbReference type="Proteomes" id="UP000194632">
    <property type="component" value="Unassembled WGS sequence"/>
</dbReference>
<dbReference type="InterPro" id="IPR036390">
    <property type="entry name" value="WH_DNA-bd_sf"/>
</dbReference>
<organism evidence="1 2">
    <name type="scientific">Gordonia lacunae</name>
    <dbReference type="NCBI Taxonomy" id="417102"/>
    <lineage>
        <taxon>Bacteria</taxon>
        <taxon>Bacillati</taxon>
        <taxon>Actinomycetota</taxon>
        <taxon>Actinomycetes</taxon>
        <taxon>Mycobacteriales</taxon>
        <taxon>Gordoniaceae</taxon>
        <taxon>Gordonia</taxon>
    </lineage>
</organism>
<name>A0A243Q4X2_9ACTN</name>
<dbReference type="SUPFAM" id="SSF46785">
    <property type="entry name" value="Winged helix' DNA-binding domain"/>
    <property type="match status" value="1"/>
</dbReference>
<protein>
    <submittedName>
        <fullName evidence="1">Uncharacterized protein</fullName>
    </submittedName>
</protein>
<dbReference type="Gene3D" id="1.10.10.10">
    <property type="entry name" value="Winged helix-like DNA-binding domain superfamily/Winged helix DNA-binding domain"/>
    <property type="match status" value="1"/>
</dbReference>
<dbReference type="InterPro" id="IPR036388">
    <property type="entry name" value="WH-like_DNA-bd_sf"/>
</dbReference>
<keyword evidence="2" id="KW-1185">Reference proteome</keyword>
<dbReference type="OrthoDB" id="3568381at2"/>
<dbReference type="RefSeq" id="WP_086537304.1">
    <property type="nucleotide sequence ID" value="NZ_NGFO01000033.1"/>
</dbReference>
<proteinExistence type="predicted"/>
<evidence type="ECO:0000313" key="2">
    <source>
        <dbReference type="Proteomes" id="UP000194632"/>
    </source>
</evidence>
<reference evidence="1 2" key="1">
    <citation type="submission" date="2017-05" db="EMBL/GenBank/DDBJ databases">
        <title>Biotechnological potential of actinobacteria isolated from South African environments.</title>
        <authorList>
            <person name="Le Roes-Hill M."/>
            <person name="Prins A."/>
            <person name="Durrell K.A."/>
        </authorList>
    </citation>
    <scope>NUCLEOTIDE SEQUENCE [LARGE SCALE GENOMIC DNA]</scope>
    <source>
        <strain evidence="1">BS2</strain>
    </source>
</reference>
<gene>
    <name evidence="1" type="ORF">CA982_21940</name>
</gene>
<dbReference type="EMBL" id="NGFO01000033">
    <property type="protein sequence ID" value="OUC76424.1"/>
    <property type="molecule type" value="Genomic_DNA"/>
</dbReference>
<accession>A0A243Q4X2</accession>
<sequence length="209" mass="22694">MTTETSTAHFDVLHALKVKGLATDDTLTALTGHDADALAVTVGQLADAGFVMRREGGRISGTMITPAGKAEYERLSAESPLNESERAAVDTFHEGFGPINGDFKKVCASWQIRPDETPNDHADADYDASVIAELDRIHHRIAQALDEVGAEIPRLGRYKGRLSAALEKVHGGDTAAFARPMYDSYHDIWMELHQDLLLTSGHQRGAGDE</sequence>
<dbReference type="AlphaFoldDB" id="A0A243Q4X2"/>
<dbReference type="STRING" id="417102.CA982_21940"/>